<evidence type="ECO:0000313" key="3">
    <source>
        <dbReference type="Proteomes" id="UP001189429"/>
    </source>
</evidence>
<feature type="non-terminal residue" evidence="2">
    <location>
        <position position="237"/>
    </location>
</feature>
<feature type="compositionally biased region" description="Pro residues" evidence="1">
    <location>
        <begin position="1"/>
        <end position="18"/>
    </location>
</feature>
<name>A0ABN9QQD3_9DINO</name>
<protein>
    <submittedName>
        <fullName evidence="2">Uncharacterized protein</fullName>
    </submittedName>
</protein>
<keyword evidence="3" id="KW-1185">Reference proteome</keyword>
<gene>
    <name evidence="2" type="ORF">PCOR1329_LOCUS14039</name>
</gene>
<dbReference type="Proteomes" id="UP001189429">
    <property type="component" value="Unassembled WGS sequence"/>
</dbReference>
<comment type="caution">
    <text evidence="2">The sequence shown here is derived from an EMBL/GenBank/DDBJ whole genome shotgun (WGS) entry which is preliminary data.</text>
</comment>
<feature type="region of interest" description="Disordered" evidence="1">
    <location>
        <begin position="1"/>
        <end position="36"/>
    </location>
</feature>
<reference evidence="2" key="1">
    <citation type="submission" date="2023-10" db="EMBL/GenBank/DDBJ databases">
        <authorList>
            <person name="Chen Y."/>
            <person name="Shah S."/>
            <person name="Dougan E. K."/>
            <person name="Thang M."/>
            <person name="Chan C."/>
        </authorList>
    </citation>
    <scope>NUCLEOTIDE SEQUENCE [LARGE SCALE GENOMIC DNA]</scope>
</reference>
<proteinExistence type="predicted"/>
<dbReference type="EMBL" id="CAUYUJ010004171">
    <property type="protein sequence ID" value="CAK0808431.1"/>
    <property type="molecule type" value="Genomic_DNA"/>
</dbReference>
<organism evidence="2 3">
    <name type="scientific">Prorocentrum cordatum</name>
    <dbReference type="NCBI Taxonomy" id="2364126"/>
    <lineage>
        <taxon>Eukaryota</taxon>
        <taxon>Sar</taxon>
        <taxon>Alveolata</taxon>
        <taxon>Dinophyceae</taxon>
        <taxon>Prorocentrales</taxon>
        <taxon>Prorocentraceae</taxon>
        <taxon>Prorocentrum</taxon>
    </lineage>
</organism>
<evidence type="ECO:0000313" key="2">
    <source>
        <dbReference type="EMBL" id="CAK0808431.1"/>
    </source>
</evidence>
<sequence length="237" mass="25133">SIPPLSPPPDACLPPPPREALEETEGDGAEPVRGPEDDFLLLLTHAEQQAQISQVQELAPEERREEGAALREGHCDAGPEVQGGAVDVSGVPDGVLSGFACCRCLTLLQVPDTGRLGKIETKVFCSFLFLGALAGPRDRQKTTRDEKFSTGSCLNHSRPKGLVGLLSFSLTVFNAHAVIFPCAGGGWGARRENQRGVRARAPNAPGLREPTKVHARCGRVGPECASASVGAREVRKT</sequence>
<feature type="non-terminal residue" evidence="2">
    <location>
        <position position="1"/>
    </location>
</feature>
<evidence type="ECO:0000256" key="1">
    <source>
        <dbReference type="SAM" id="MobiDB-lite"/>
    </source>
</evidence>
<accession>A0ABN9QQD3</accession>